<dbReference type="Proteomes" id="UP000799778">
    <property type="component" value="Unassembled WGS sequence"/>
</dbReference>
<feature type="transmembrane region" description="Helical" evidence="6">
    <location>
        <begin position="45"/>
        <end position="64"/>
    </location>
</feature>
<evidence type="ECO:0000256" key="3">
    <source>
        <dbReference type="ARBA" id="ARBA00022692"/>
    </source>
</evidence>
<keyword evidence="5 6" id="KW-0472">Membrane</keyword>
<dbReference type="InterPro" id="IPR036259">
    <property type="entry name" value="MFS_trans_sf"/>
</dbReference>
<evidence type="ECO:0000256" key="2">
    <source>
        <dbReference type="ARBA" id="ARBA00022448"/>
    </source>
</evidence>
<organism evidence="7 8">
    <name type="scientific">Aaosphaeria arxii CBS 175.79</name>
    <dbReference type="NCBI Taxonomy" id="1450172"/>
    <lineage>
        <taxon>Eukaryota</taxon>
        <taxon>Fungi</taxon>
        <taxon>Dikarya</taxon>
        <taxon>Ascomycota</taxon>
        <taxon>Pezizomycotina</taxon>
        <taxon>Dothideomycetes</taxon>
        <taxon>Pleosporomycetidae</taxon>
        <taxon>Pleosporales</taxon>
        <taxon>Pleosporales incertae sedis</taxon>
        <taxon>Aaosphaeria</taxon>
    </lineage>
</organism>
<evidence type="ECO:0000256" key="4">
    <source>
        <dbReference type="ARBA" id="ARBA00022989"/>
    </source>
</evidence>
<evidence type="ECO:0000256" key="6">
    <source>
        <dbReference type="SAM" id="Phobius"/>
    </source>
</evidence>
<feature type="transmembrane region" description="Helical" evidence="6">
    <location>
        <begin position="147"/>
        <end position="169"/>
    </location>
</feature>
<gene>
    <name evidence="7" type="ORF">BU24DRAFT_433618</name>
</gene>
<dbReference type="GO" id="GO:0022857">
    <property type="term" value="F:transmembrane transporter activity"/>
    <property type="evidence" value="ECO:0007669"/>
    <property type="project" value="InterPro"/>
</dbReference>
<keyword evidence="3 6" id="KW-0812">Transmembrane</keyword>
<keyword evidence="8" id="KW-1185">Reference proteome</keyword>
<dbReference type="Pfam" id="PF07690">
    <property type="entry name" value="MFS_1"/>
    <property type="match status" value="1"/>
</dbReference>
<proteinExistence type="predicted"/>
<dbReference type="EMBL" id="ML978069">
    <property type="protein sequence ID" value="KAF2016795.1"/>
    <property type="molecule type" value="Genomic_DNA"/>
</dbReference>
<evidence type="ECO:0000256" key="5">
    <source>
        <dbReference type="ARBA" id="ARBA00023136"/>
    </source>
</evidence>
<dbReference type="AlphaFoldDB" id="A0A6A5XTW0"/>
<reference evidence="7" key="1">
    <citation type="journal article" date="2020" name="Stud. Mycol.">
        <title>101 Dothideomycetes genomes: a test case for predicting lifestyles and emergence of pathogens.</title>
        <authorList>
            <person name="Haridas S."/>
            <person name="Albert R."/>
            <person name="Binder M."/>
            <person name="Bloem J."/>
            <person name="Labutti K."/>
            <person name="Salamov A."/>
            <person name="Andreopoulos B."/>
            <person name="Baker S."/>
            <person name="Barry K."/>
            <person name="Bills G."/>
            <person name="Bluhm B."/>
            <person name="Cannon C."/>
            <person name="Castanera R."/>
            <person name="Culley D."/>
            <person name="Daum C."/>
            <person name="Ezra D."/>
            <person name="Gonzalez J."/>
            <person name="Henrissat B."/>
            <person name="Kuo A."/>
            <person name="Liang C."/>
            <person name="Lipzen A."/>
            <person name="Lutzoni F."/>
            <person name="Magnuson J."/>
            <person name="Mondo S."/>
            <person name="Nolan M."/>
            <person name="Ohm R."/>
            <person name="Pangilinan J."/>
            <person name="Park H.-J."/>
            <person name="Ramirez L."/>
            <person name="Alfaro M."/>
            <person name="Sun H."/>
            <person name="Tritt A."/>
            <person name="Yoshinaga Y."/>
            <person name="Zwiers L.-H."/>
            <person name="Turgeon B."/>
            <person name="Goodwin S."/>
            <person name="Spatafora J."/>
            <person name="Crous P."/>
            <person name="Grigoriev I."/>
        </authorList>
    </citation>
    <scope>NUCLEOTIDE SEQUENCE</scope>
    <source>
        <strain evidence="7">CBS 175.79</strain>
    </source>
</reference>
<sequence>MCLAFPQNFPSFSAVRFLLAFAEGAVSPAFVLITSTWYVNTHSDIWVTCNGIAKIVGALMTYGIGLASMHMENWRVTFLICGGGTMLCGAIFLWLMPAGPSSAWFFTEQLRAIVDARLTADHISKDCSEFSKYQLHEAFTDSINARIWWAIGVCIPPLVGNICIMTLPFSARWGVLGLRLSSRRACRSFSAYGIHHPGNTKRSTVRRMYTKRITADIVSFVVLIITLFVHRMVLMRENKARDAEAENMDQRCEILTPTDKEDNSFGYSY</sequence>
<dbReference type="PANTHER" id="PTHR43791">
    <property type="entry name" value="PERMEASE-RELATED"/>
    <property type="match status" value="1"/>
</dbReference>
<evidence type="ECO:0000313" key="8">
    <source>
        <dbReference type="Proteomes" id="UP000799778"/>
    </source>
</evidence>
<evidence type="ECO:0008006" key="9">
    <source>
        <dbReference type="Google" id="ProtNLM"/>
    </source>
</evidence>
<dbReference type="GeneID" id="54287381"/>
<evidence type="ECO:0000256" key="1">
    <source>
        <dbReference type="ARBA" id="ARBA00004141"/>
    </source>
</evidence>
<comment type="subcellular location">
    <subcellularLocation>
        <location evidence="1">Membrane</location>
        <topology evidence="1">Multi-pass membrane protein</topology>
    </subcellularLocation>
</comment>
<feature type="transmembrane region" description="Helical" evidence="6">
    <location>
        <begin position="213"/>
        <end position="233"/>
    </location>
</feature>
<keyword evidence="4 6" id="KW-1133">Transmembrane helix</keyword>
<keyword evidence="2" id="KW-0813">Transport</keyword>
<dbReference type="PANTHER" id="PTHR43791:SF103">
    <property type="entry name" value="MAJOR FACILITATOR SUPERFAMILY (MFS) PROFILE DOMAIN-CONTAINING PROTEIN-RELATED"/>
    <property type="match status" value="1"/>
</dbReference>
<dbReference type="Gene3D" id="1.20.1250.20">
    <property type="entry name" value="MFS general substrate transporter like domains"/>
    <property type="match status" value="1"/>
</dbReference>
<dbReference type="GO" id="GO:0016020">
    <property type="term" value="C:membrane"/>
    <property type="evidence" value="ECO:0007669"/>
    <property type="project" value="UniProtKB-SubCell"/>
</dbReference>
<protein>
    <recommendedName>
        <fullName evidence="9">MFS general substrate transporter</fullName>
    </recommendedName>
</protein>
<feature type="transmembrane region" description="Helical" evidence="6">
    <location>
        <begin position="76"/>
        <end position="96"/>
    </location>
</feature>
<dbReference type="SUPFAM" id="SSF103473">
    <property type="entry name" value="MFS general substrate transporter"/>
    <property type="match status" value="1"/>
</dbReference>
<accession>A0A6A5XTW0</accession>
<name>A0A6A5XTW0_9PLEO</name>
<feature type="transmembrane region" description="Helical" evidence="6">
    <location>
        <begin position="17"/>
        <end position="39"/>
    </location>
</feature>
<evidence type="ECO:0000313" key="7">
    <source>
        <dbReference type="EMBL" id="KAF2016795.1"/>
    </source>
</evidence>
<dbReference type="InterPro" id="IPR011701">
    <property type="entry name" value="MFS"/>
</dbReference>
<dbReference type="RefSeq" id="XP_033385134.1">
    <property type="nucleotide sequence ID" value="XM_033529984.1"/>
</dbReference>